<accession>A0AAJ0U4J4</accession>
<sequence length="756" mass="80423">MPIPEPTFDSRGYREILNEALARIPVHNPEWTNFNDADPGVTLLQLFAFMSESIIYRANRIPERNRRKFLRLLGESVRAPEAARGLVSFSNPRGALQSVGLAEDLEVLAGKTPFRTGNALEVLPIEARVYYKAPLTDTQSKETETLYRRLYASFEQEQGALSFYETRRLEPPQAGAPLPVVDLAKPLATAGTLSESHDTVDGALWLALFARPNEEPAQARAAIAGRVLTLGAMPALGASGCLLPSGGTLGSEDLGLLFEVPNTAPGTSGEALDRYSRVEARGSTNLLLHPGVVELSLPAAGQLGYWDDLDPLEAGAGNFPPALEDTADAERLVTWVRIRPAPNADGSDAQGLQARFSWLGINAAEVVQRAWVPAESLPRGTGEPDQGATLTHRPVLLETVTLRVNGEPWQRVDDLSAAPPEVQTQAATRVTTSDPTASGGGGERVYTLDRESGEIRFGDGLHGARPPLGAQIQVSYAHGGGVAGMVGTGAITKGPGLPAGIKVANPLPTYGGDRGETLAEAERRIPAFLHHRDRLVAPQDFVEIAWRTPGVELGRVEVLPLVHPEQAAQVSRGVVTLLVVPAADALHPRSPEPDRLFLEAVCRYLAPRRLVTTELHVRGPIYEDIWLSLGIEVVPGREQPPVRDAVKAAVETFVSPLTGGFEAAGWPLEKTLDPLEISAVASRVSGVAKVVGVLLGDAAGAARERIELSGLQLPRLRGVAVSSDAPTSLDALLGASGGTPAGQRQPFPVPVVPVSC</sequence>
<comment type="caution">
    <text evidence="2">The sequence shown here is derived from an EMBL/GenBank/DDBJ whole genome shotgun (WGS) entry which is preliminary data.</text>
</comment>
<feature type="compositionally biased region" description="Polar residues" evidence="1">
    <location>
        <begin position="422"/>
        <end position="436"/>
    </location>
</feature>
<dbReference type="AlphaFoldDB" id="A0AAJ0U4J4"/>
<feature type="region of interest" description="Disordered" evidence="1">
    <location>
        <begin position="421"/>
        <end position="445"/>
    </location>
</feature>
<organism evidence="2 3">
    <name type="scientific">Halochromatium glycolicum</name>
    <dbReference type="NCBI Taxonomy" id="85075"/>
    <lineage>
        <taxon>Bacteria</taxon>
        <taxon>Pseudomonadati</taxon>
        <taxon>Pseudomonadota</taxon>
        <taxon>Gammaproteobacteria</taxon>
        <taxon>Chromatiales</taxon>
        <taxon>Chromatiaceae</taxon>
        <taxon>Halochromatium</taxon>
    </lineage>
</organism>
<gene>
    <name evidence="2" type="ORF">CKO40_09210</name>
</gene>
<evidence type="ECO:0000313" key="2">
    <source>
        <dbReference type="EMBL" id="MBK1704710.1"/>
    </source>
</evidence>
<dbReference type="RefSeq" id="WP_200345918.1">
    <property type="nucleotide sequence ID" value="NZ_NRSJ01000013.1"/>
</dbReference>
<proteinExistence type="predicted"/>
<evidence type="ECO:0000256" key="1">
    <source>
        <dbReference type="SAM" id="MobiDB-lite"/>
    </source>
</evidence>
<dbReference type="EMBL" id="NRSJ01000013">
    <property type="protein sequence ID" value="MBK1704710.1"/>
    <property type="molecule type" value="Genomic_DNA"/>
</dbReference>
<keyword evidence="3" id="KW-1185">Reference proteome</keyword>
<name>A0AAJ0U4J4_9GAMM</name>
<reference evidence="2" key="1">
    <citation type="submission" date="2017-08" db="EMBL/GenBank/DDBJ databases">
        <authorList>
            <person name="Imhoff J.F."/>
            <person name="Rahn T."/>
            <person name="Kuenzel S."/>
            <person name="Neulinger S.C."/>
        </authorList>
    </citation>
    <scope>NUCLEOTIDE SEQUENCE</scope>
    <source>
        <strain evidence="2">DSM 11080</strain>
    </source>
</reference>
<evidence type="ECO:0008006" key="4">
    <source>
        <dbReference type="Google" id="ProtNLM"/>
    </source>
</evidence>
<dbReference type="Proteomes" id="UP001296776">
    <property type="component" value="Unassembled WGS sequence"/>
</dbReference>
<evidence type="ECO:0000313" key="3">
    <source>
        <dbReference type="Proteomes" id="UP001296776"/>
    </source>
</evidence>
<reference evidence="2" key="2">
    <citation type="journal article" date="2020" name="Microorganisms">
        <title>Osmotic Adaptation and Compatible Solute Biosynthesis of Phototrophic Bacteria as Revealed from Genome Analyses.</title>
        <authorList>
            <person name="Imhoff J.F."/>
            <person name="Rahn T."/>
            <person name="Kunzel S."/>
            <person name="Keller A."/>
            <person name="Neulinger S.C."/>
        </authorList>
    </citation>
    <scope>NUCLEOTIDE SEQUENCE</scope>
    <source>
        <strain evidence="2">DSM 11080</strain>
    </source>
</reference>
<protein>
    <recommendedName>
        <fullName evidence="4">Baseplate assembly protein</fullName>
    </recommendedName>
</protein>